<evidence type="ECO:0000256" key="2">
    <source>
        <dbReference type="ARBA" id="ARBA00004442"/>
    </source>
</evidence>
<evidence type="ECO:0000313" key="15">
    <source>
        <dbReference type="Proteomes" id="UP000005532"/>
    </source>
</evidence>
<keyword evidence="4" id="KW-0813">Transport</keyword>
<evidence type="ECO:0000256" key="6">
    <source>
        <dbReference type="ARBA" id="ARBA00022692"/>
    </source>
</evidence>
<dbReference type="GO" id="GO:0015031">
    <property type="term" value="P:protein transport"/>
    <property type="evidence" value="ECO:0007669"/>
    <property type="project" value="UniProtKB-KW"/>
</dbReference>
<keyword evidence="6" id="KW-0812">Transmembrane</keyword>
<evidence type="ECO:0000256" key="8">
    <source>
        <dbReference type="ARBA" id="ARBA00022927"/>
    </source>
</evidence>
<dbReference type="eggNOG" id="COG5295">
    <property type="taxonomic scope" value="Bacteria"/>
</dbReference>
<dbReference type="GO" id="GO:0009279">
    <property type="term" value="C:cell outer membrane"/>
    <property type="evidence" value="ECO:0007669"/>
    <property type="project" value="UniProtKB-SubCell"/>
</dbReference>
<evidence type="ECO:0000259" key="12">
    <source>
        <dbReference type="Pfam" id="PF03895"/>
    </source>
</evidence>
<feature type="domain" description="Trimeric autotransporter adhesin YadA-like stalk" evidence="13">
    <location>
        <begin position="235"/>
        <end position="270"/>
    </location>
</feature>
<dbReference type="Gene3D" id="3.30.1300.30">
    <property type="entry name" value="GSPII I/J protein-like"/>
    <property type="match status" value="1"/>
</dbReference>
<dbReference type="Gene3D" id="3.90.1780.10">
    <property type="entry name" value="Trimeric adhesin"/>
    <property type="match status" value="1"/>
</dbReference>
<comment type="caution">
    <text evidence="14">The sequence shown here is derived from an EMBL/GenBank/DDBJ whole genome shotgun (WGS) entry which is preliminary data.</text>
</comment>
<sequence length="349" mass="34833">GDKGDTGAIGATGPKGDAGSTGPAGSNSDTSASVSGSDIVEVVNNGTTTIDGVKVTDYKVSVKTGTSTVTEDGQAKPTTEADKDKVATVGDITETINNVSWTVDVGETGSGKSTSTGNGKVKAGDAVKVIAGDNIVVARDGKEITIATSMTPTFNTVTAKEITANKVTAKEVKADTVTAKEVKADTVTAKTVKSDTVTANTVTAKTVTSDTVTAKTVKVGNVEINNNGINAGGKRITNVAAGVNDTDAVNVSQLKQVKNDIANVNNKVDNLDKRVRGVGASSAASAALPQVYIPGKSMVSAAGGTYGGASAVAVGYSRASDNGKLILKVQGSANSSGHFSGGAGVGYQW</sequence>
<keyword evidence="5" id="KW-1134">Transmembrane beta strand</keyword>
<evidence type="ECO:0000256" key="7">
    <source>
        <dbReference type="ARBA" id="ARBA00022729"/>
    </source>
</evidence>
<feature type="region of interest" description="Disordered" evidence="11">
    <location>
        <begin position="1"/>
        <end position="36"/>
    </location>
</feature>
<proteinExistence type="inferred from homology"/>
<evidence type="ECO:0000256" key="9">
    <source>
        <dbReference type="ARBA" id="ARBA00023136"/>
    </source>
</evidence>
<dbReference type="InterPro" id="IPR005594">
    <property type="entry name" value="YadA_C"/>
</dbReference>
<organism evidence="14 15">
    <name type="scientific">Actinobacillus minor NM305</name>
    <dbReference type="NCBI Taxonomy" id="637911"/>
    <lineage>
        <taxon>Bacteria</taxon>
        <taxon>Pseudomonadati</taxon>
        <taxon>Pseudomonadota</taxon>
        <taxon>Gammaproteobacteria</taxon>
        <taxon>Pasteurellales</taxon>
        <taxon>Pasteurellaceae</taxon>
        <taxon>Actinobacillus</taxon>
    </lineage>
</organism>
<name>C5S2S6_9PAST</name>
<dbReference type="GO" id="GO:0009986">
    <property type="term" value="C:cell surface"/>
    <property type="evidence" value="ECO:0007669"/>
    <property type="project" value="UniProtKB-SubCell"/>
</dbReference>
<feature type="non-terminal residue" evidence="14">
    <location>
        <position position="1"/>
    </location>
</feature>
<gene>
    <name evidence="14" type="ORF">AM305_10896</name>
</gene>
<evidence type="ECO:0000256" key="11">
    <source>
        <dbReference type="SAM" id="MobiDB-lite"/>
    </source>
</evidence>
<dbReference type="SUPFAM" id="SSF54523">
    <property type="entry name" value="Pili subunits"/>
    <property type="match status" value="1"/>
</dbReference>
<dbReference type="InterPro" id="IPR045584">
    <property type="entry name" value="Pilin-like"/>
</dbReference>
<keyword evidence="9" id="KW-0472">Membrane</keyword>
<keyword evidence="7" id="KW-0732">Signal</keyword>
<evidence type="ECO:0000313" key="14">
    <source>
        <dbReference type="EMBL" id="EER46851.1"/>
    </source>
</evidence>
<comment type="subcellular location">
    <subcellularLocation>
        <location evidence="2">Cell outer membrane</location>
    </subcellularLocation>
    <subcellularLocation>
        <location evidence="1">Cell surface</location>
    </subcellularLocation>
</comment>
<evidence type="ECO:0000256" key="4">
    <source>
        <dbReference type="ARBA" id="ARBA00022448"/>
    </source>
</evidence>
<dbReference type="Pfam" id="PF03895">
    <property type="entry name" value="YadA_anchor"/>
    <property type="match status" value="1"/>
</dbReference>
<protein>
    <submittedName>
        <fullName evidence="14">Autotransporter adhesin</fullName>
    </submittedName>
</protein>
<reference evidence="14 15" key="1">
    <citation type="journal article" date="2010" name="Vet. Microbiol.">
        <title>Production of haemolysins by strains of the Actinobacillus minor/porcitonsillarum complex.</title>
        <authorList>
            <person name="Arya G."/>
            <person name="Niven D.F."/>
        </authorList>
    </citation>
    <scope>NUCLEOTIDE SEQUENCE [LARGE SCALE GENOMIC DNA]</scope>
    <source>
        <strain evidence="14 15">NM305</strain>
    </source>
</reference>
<dbReference type="SUPFAM" id="SSF101967">
    <property type="entry name" value="Adhesin YadA, collagen-binding domain"/>
    <property type="match status" value="1"/>
</dbReference>
<feature type="compositionally biased region" description="Polar residues" evidence="11">
    <location>
        <begin position="23"/>
        <end position="36"/>
    </location>
</feature>
<dbReference type="AlphaFoldDB" id="C5S2S6"/>
<evidence type="ECO:0000256" key="5">
    <source>
        <dbReference type="ARBA" id="ARBA00022452"/>
    </source>
</evidence>
<dbReference type="Gene3D" id="6.10.250.2120">
    <property type="match status" value="1"/>
</dbReference>
<dbReference type="EMBL" id="ACQL01000100">
    <property type="protein sequence ID" value="EER46851.1"/>
    <property type="molecule type" value="Genomic_DNA"/>
</dbReference>
<dbReference type="InterPro" id="IPR008635">
    <property type="entry name" value="Coiled_stalk_dom"/>
</dbReference>
<accession>C5S2S6</accession>
<evidence type="ECO:0000259" key="13">
    <source>
        <dbReference type="Pfam" id="PF05662"/>
    </source>
</evidence>
<comment type="similarity">
    <text evidence="3">Belongs to the autotransporter-2 (AT-2) (TC 1.B.40) family.</text>
</comment>
<dbReference type="InterPro" id="IPR037174">
    <property type="entry name" value="Trimeric_adhesin"/>
</dbReference>
<feature type="domain" description="Trimeric autotransporter adhesin YadA-like C-terminal membrane anchor" evidence="12">
    <location>
        <begin position="289"/>
        <end position="349"/>
    </location>
</feature>
<dbReference type="RefSeq" id="WP_005824507.1">
    <property type="nucleotide sequence ID" value="NZ_ACQL01000100.1"/>
</dbReference>
<keyword evidence="8" id="KW-0653">Protein transport</keyword>
<dbReference type="Pfam" id="PF05662">
    <property type="entry name" value="YadA_stalk"/>
    <property type="match status" value="1"/>
</dbReference>
<evidence type="ECO:0000256" key="3">
    <source>
        <dbReference type="ARBA" id="ARBA00005848"/>
    </source>
</evidence>
<evidence type="ECO:0000256" key="10">
    <source>
        <dbReference type="ARBA" id="ARBA00023237"/>
    </source>
</evidence>
<dbReference type="Proteomes" id="UP000005532">
    <property type="component" value="Unassembled WGS sequence"/>
</dbReference>
<evidence type="ECO:0000256" key="1">
    <source>
        <dbReference type="ARBA" id="ARBA00004241"/>
    </source>
</evidence>
<dbReference type="InterPro" id="IPR011049">
    <property type="entry name" value="Serralysin-like_metalloprot_C"/>
</dbReference>
<keyword evidence="10" id="KW-0998">Cell outer membrane</keyword>